<keyword evidence="9" id="KW-1185">Reference proteome</keyword>
<evidence type="ECO:0000256" key="6">
    <source>
        <dbReference type="PROSITE-ProRule" id="PRU10010"/>
    </source>
</evidence>
<comment type="subcellular location">
    <subcellularLocation>
        <location evidence="5">Cytoplasm</location>
    </subcellularLocation>
</comment>
<dbReference type="PANTHER" id="PTHR32338:SF10">
    <property type="entry name" value="N-ACETYL-GAMMA-GLUTAMYL-PHOSPHATE REDUCTASE, CHLOROPLASTIC-RELATED"/>
    <property type="match status" value="1"/>
</dbReference>
<dbReference type="InterPro" id="IPR000534">
    <property type="entry name" value="Semialdehyde_DH_NAD-bd"/>
</dbReference>
<keyword evidence="3 5" id="KW-0521">NADP</keyword>
<dbReference type="Gene3D" id="3.30.360.10">
    <property type="entry name" value="Dihydrodipicolinate Reductase, domain 2"/>
    <property type="match status" value="1"/>
</dbReference>
<dbReference type="SMART" id="SM00859">
    <property type="entry name" value="Semialdhyde_dh"/>
    <property type="match status" value="1"/>
</dbReference>
<evidence type="ECO:0000256" key="2">
    <source>
        <dbReference type="ARBA" id="ARBA00022605"/>
    </source>
</evidence>
<dbReference type="SUPFAM" id="SSF51735">
    <property type="entry name" value="NAD(P)-binding Rossmann-fold domains"/>
    <property type="match status" value="1"/>
</dbReference>
<keyword evidence="5" id="KW-0963">Cytoplasm</keyword>
<accession>A0ABZ2K4X9</accession>
<evidence type="ECO:0000256" key="5">
    <source>
        <dbReference type="HAMAP-Rule" id="MF_00150"/>
    </source>
</evidence>
<dbReference type="PROSITE" id="PS01224">
    <property type="entry name" value="ARGC"/>
    <property type="match status" value="1"/>
</dbReference>
<gene>
    <name evidence="5 8" type="primary">argC</name>
    <name evidence="8" type="ORF">LZC95_45775</name>
</gene>
<dbReference type="EMBL" id="CP089982">
    <property type="protein sequence ID" value="WXA93751.1"/>
    <property type="molecule type" value="Genomic_DNA"/>
</dbReference>
<keyword evidence="4 5" id="KW-0560">Oxidoreductase</keyword>
<dbReference type="Gene3D" id="3.40.50.720">
    <property type="entry name" value="NAD(P)-binding Rossmann-like Domain"/>
    <property type="match status" value="1"/>
</dbReference>
<dbReference type="Pfam" id="PF22698">
    <property type="entry name" value="Semialdhyde_dhC_1"/>
    <property type="match status" value="1"/>
</dbReference>
<dbReference type="SUPFAM" id="SSF55347">
    <property type="entry name" value="Glyceraldehyde-3-phosphate dehydrogenase-like, C-terminal domain"/>
    <property type="match status" value="1"/>
</dbReference>
<keyword evidence="1 5" id="KW-0055">Arginine biosynthesis</keyword>
<dbReference type="PANTHER" id="PTHR32338">
    <property type="entry name" value="N-ACETYL-GAMMA-GLUTAMYL-PHOSPHATE REDUCTASE, CHLOROPLASTIC-RELATED-RELATED"/>
    <property type="match status" value="1"/>
</dbReference>
<comment type="pathway">
    <text evidence="5">Amino-acid biosynthesis; L-arginine biosynthesis; N(2)-acetyl-L-ornithine from L-glutamate: step 3/4.</text>
</comment>
<name>A0ABZ2K4X9_9BACT</name>
<dbReference type="Proteomes" id="UP001379533">
    <property type="component" value="Chromosome"/>
</dbReference>
<sequence>MHTAPIAVLGGSGYAGIELTYLLAHHPRARLEVVSSDRWVGDSVAKQLAISGKAGERVYASFDEAAERAKECAVVLLATPAEVSAKVAPGLLAAGCKVIDLSGAFRLTDAGVARAYYGKDVESSKSDVAVGAYGLPEFFRDEVVDAKLVANPGCYATCAALALAPLLEQGLIARTDLVVSAVSGVTGAGRKATEEYGFVAIDQDVRAYRVLAHQHTPEIAQTLQRRVESSGGPIDLTFTPHLVPLARGILSTAYARLAVQASSADLTAALSKAYANEPFVTVARSPNDVSLKQVVGTNRCVIGVACEAKSMGRVVVVSAIDNLLKGAAGQAVQNLNLVLGCDEDAGLTQLRRFHT</sequence>
<comment type="similarity">
    <text evidence="5">Belongs to the NAGSA dehydrogenase family. Type 1 subfamily.</text>
</comment>
<dbReference type="HAMAP" id="MF_00150">
    <property type="entry name" value="ArgC_type1"/>
    <property type="match status" value="1"/>
</dbReference>
<evidence type="ECO:0000313" key="8">
    <source>
        <dbReference type="EMBL" id="WXA93751.1"/>
    </source>
</evidence>
<organism evidence="8 9">
    <name type="scientific">Pendulispora brunnea</name>
    <dbReference type="NCBI Taxonomy" id="2905690"/>
    <lineage>
        <taxon>Bacteria</taxon>
        <taxon>Pseudomonadati</taxon>
        <taxon>Myxococcota</taxon>
        <taxon>Myxococcia</taxon>
        <taxon>Myxococcales</taxon>
        <taxon>Sorangiineae</taxon>
        <taxon>Pendulisporaceae</taxon>
        <taxon>Pendulispora</taxon>
    </lineage>
</organism>
<evidence type="ECO:0000259" key="7">
    <source>
        <dbReference type="SMART" id="SM00859"/>
    </source>
</evidence>
<dbReference type="CDD" id="cd17895">
    <property type="entry name" value="AGPR_1_N"/>
    <property type="match status" value="1"/>
</dbReference>
<dbReference type="CDD" id="cd23934">
    <property type="entry name" value="AGPR_1_C"/>
    <property type="match status" value="1"/>
</dbReference>
<dbReference type="RefSeq" id="WP_394844350.1">
    <property type="nucleotide sequence ID" value="NZ_CP089982.1"/>
</dbReference>
<dbReference type="InterPro" id="IPR050085">
    <property type="entry name" value="AGPR"/>
</dbReference>
<feature type="domain" description="Semialdehyde dehydrogenase NAD-binding" evidence="7">
    <location>
        <begin position="5"/>
        <end position="146"/>
    </location>
</feature>
<evidence type="ECO:0000256" key="3">
    <source>
        <dbReference type="ARBA" id="ARBA00022857"/>
    </source>
</evidence>
<evidence type="ECO:0000313" key="9">
    <source>
        <dbReference type="Proteomes" id="UP001379533"/>
    </source>
</evidence>
<dbReference type="InterPro" id="IPR000706">
    <property type="entry name" value="AGPR_type-1"/>
</dbReference>
<protein>
    <recommendedName>
        <fullName evidence="5">N-acetyl-gamma-glutamyl-phosphate reductase</fullName>
        <shortName evidence="5">AGPR</shortName>
        <ecNumber evidence="5">1.2.1.38</ecNumber>
    </recommendedName>
    <alternativeName>
        <fullName evidence="5">N-acetyl-glutamate semialdehyde dehydrogenase</fullName>
        <shortName evidence="5">NAGSA dehydrogenase</shortName>
    </alternativeName>
</protein>
<dbReference type="NCBIfam" id="TIGR01850">
    <property type="entry name" value="argC"/>
    <property type="match status" value="1"/>
</dbReference>
<proteinExistence type="inferred from homology"/>
<dbReference type="GO" id="GO:0003942">
    <property type="term" value="F:N-acetyl-gamma-glutamyl-phosphate reductase activity"/>
    <property type="evidence" value="ECO:0007669"/>
    <property type="project" value="UniProtKB-EC"/>
</dbReference>
<evidence type="ECO:0000256" key="4">
    <source>
        <dbReference type="ARBA" id="ARBA00023002"/>
    </source>
</evidence>
<keyword evidence="2 5" id="KW-0028">Amino-acid biosynthesis</keyword>
<comment type="catalytic activity">
    <reaction evidence="5">
        <text>N-acetyl-L-glutamate 5-semialdehyde + phosphate + NADP(+) = N-acetyl-L-glutamyl 5-phosphate + NADPH + H(+)</text>
        <dbReference type="Rhea" id="RHEA:21588"/>
        <dbReference type="ChEBI" id="CHEBI:15378"/>
        <dbReference type="ChEBI" id="CHEBI:29123"/>
        <dbReference type="ChEBI" id="CHEBI:43474"/>
        <dbReference type="ChEBI" id="CHEBI:57783"/>
        <dbReference type="ChEBI" id="CHEBI:57936"/>
        <dbReference type="ChEBI" id="CHEBI:58349"/>
        <dbReference type="EC" id="1.2.1.38"/>
    </reaction>
</comment>
<dbReference type="InterPro" id="IPR058924">
    <property type="entry name" value="AGPR_dimerisation_dom"/>
</dbReference>
<dbReference type="EC" id="1.2.1.38" evidence="5"/>
<comment type="function">
    <text evidence="5">Catalyzes the NADPH-dependent reduction of N-acetyl-5-glutamyl phosphate to yield N-acetyl-L-glutamate 5-semialdehyde.</text>
</comment>
<reference evidence="8 9" key="1">
    <citation type="submission" date="2021-12" db="EMBL/GenBank/DDBJ databases">
        <title>Discovery of the Pendulisporaceae a myxobacterial family with distinct sporulation behavior and unique specialized metabolism.</title>
        <authorList>
            <person name="Garcia R."/>
            <person name="Popoff A."/>
            <person name="Bader C.D."/>
            <person name="Loehr J."/>
            <person name="Walesch S."/>
            <person name="Walt C."/>
            <person name="Boldt J."/>
            <person name="Bunk B."/>
            <person name="Haeckl F.J.F.P.J."/>
            <person name="Gunesch A.P."/>
            <person name="Birkelbach J."/>
            <person name="Nuebel U."/>
            <person name="Pietschmann T."/>
            <person name="Bach T."/>
            <person name="Mueller R."/>
        </authorList>
    </citation>
    <scope>NUCLEOTIDE SEQUENCE [LARGE SCALE GENOMIC DNA]</scope>
    <source>
        <strain evidence="8 9">MSr12523</strain>
    </source>
</reference>
<dbReference type="InterPro" id="IPR023013">
    <property type="entry name" value="AGPR_AS"/>
</dbReference>
<evidence type="ECO:0000256" key="1">
    <source>
        <dbReference type="ARBA" id="ARBA00022571"/>
    </source>
</evidence>
<dbReference type="Pfam" id="PF01118">
    <property type="entry name" value="Semialdhyde_dh"/>
    <property type="match status" value="1"/>
</dbReference>
<dbReference type="InterPro" id="IPR036291">
    <property type="entry name" value="NAD(P)-bd_dom_sf"/>
</dbReference>
<feature type="active site" evidence="5 6">
    <location>
        <position position="154"/>
    </location>
</feature>